<sequence>MVAVWRIVHYHRAEAPVTGPVTKFGGQPGWLGQPQWPLSAAWGTPMRFLGQIALEPELVGDGPGRVAYLFVTHGDHGRDVEEFDPDVVLPDGGENAVVVQPGTFAGPTTPLASGPTLYHKDGSAAEYTVELLRGEDPGPLSPDAYLALPSEQQDRYFRAIDHDKIGGTALPLDPPDRPGGGPWRPLLRLATNWTPFYLNLGAAPVLSAFLSADSGTGCLLVQDS</sequence>
<name>A0ABQ4EWD0_9ACTN</name>
<dbReference type="RefSeq" id="WP_203860386.1">
    <property type="nucleotide sequence ID" value="NZ_BAAAZQ010000031.1"/>
</dbReference>
<organism evidence="1 2">
    <name type="scientific">Plantactinospora mayteni</name>
    <dbReference type="NCBI Taxonomy" id="566021"/>
    <lineage>
        <taxon>Bacteria</taxon>
        <taxon>Bacillati</taxon>
        <taxon>Actinomycetota</taxon>
        <taxon>Actinomycetes</taxon>
        <taxon>Micromonosporales</taxon>
        <taxon>Micromonosporaceae</taxon>
        <taxon>Plantactinospora</taxon>
    </lineage>
</organism>
<comment type="caution">
    <text evidence="1">The sequence shown here is derived from an EMBL/GenBank/DDBJ whole genome shotgun (WGS) entry which is preliminary data.</text>
</comment>
<reference evidence="1 2" key="1">
    <citation type="submission" date="2021-01" db="EMBL/GenBank/DDBJ databases">
        <title>Whole genome shotgun sequence of Plantactinospora mayteni NBRC 109088.</title>
        <authorList>
            <person name="Komaki H."/>
            <person name="Tamura T."/>
        </authorList>
    </citation>
    <scope>NUCLEOTIDE SEQUENCE [LARGE SCALE GENOMIC DNA]</scope>
    <source>
        <strain evidence="1 2">NBRC 109088</strain>
    </source>
</reference>
<evidence type="ECO:0000313" key="1">
    <source>
        <dbReference type="EMBL" id="GIG98980.1"/>
    </source>
</evidence>
<proteinExistence type="predicted"/>
<dbReference type="Proteomes" id="UP000621500">
    <property type="component" value="Unassembled WGS sequence"/>
</dbReference>
<gene>
    <name evidence="1" type="ORF">Pma05_55530</name>
</gene>
<protein>
    <recommendedName>
        <fullName evidence="3">Acetoacetate decarboxylase</fullName>
    </recommendedName>
</protein>
<evidence type="ECO:0000313" key="2">
    <source>
        <dbReference type="Proteomes" id="UP000621500"/>
    </source>
</evidence>
<accession>A0ABQ4EWD0</accession>
<keyword evidence="2" id="KW-1185">Reference proteome</keyword>
<dbReference type="EMBL" id="BONX01000038">
    <property type="protein sequence ID" value="GIG98980.1"/>
    <property type="molecule type" value="Genomic_DNA"/>
</dbReference>
<evidence type="ECO:0008006" key="3">
    <source>
        <dbReference type="Google" id="ProtNLM"/>
    </source>
</evidence>